<evidence type="ECO:0000313" key="1">
    <source>
        <dbReference type="EMBL" id="MBB5489942.1"/>
    </source>
</evidence>
<accession>A0A840W1J7</accession>
<comment type="caution">
    <text evidence="1">The sequence shown here is derived from an EMBL/GenBank/DDBJ whole genome shotgun (WGS) entry which is preliminary data.</text>
</comment>
<dbReference type="EMBL" id="JACHDO010000001">
    <property type="protein sequence ID" value="MBB5489942.1"/>
    <property type="molecule type" value="Genomic_DNA"/>
</dbReference>
<dbReference type="Proteomes" id="UP000579647">
    <property type="component" value="Unassembled WGS sequence"/>
</dbReference>
<name>A0A840W1J7_9ACTN</name>
<keyword evidence="2" id="KW-1185">Reference proteome</keyword>
<sequence>MHVTRLWDRTLDSPRLYREGAILMVLEEESWDYGTSGCHARSFDLRTREPFGPVFTLPERVCLADVPERWPVPVLAYVKSETLVVKDARNGRPVERIPLPERECRSLSDAALTRIDGRTVLYLLENPNRHDHGWTVVGLDPSEPFLAWENWFPMYREHQERMSLGGEWLAVPDEEYVVWGVEYTAHDPAFVPEHLPEPRVGVYRASDGARMGKVEPEAGTAVVATVGGHSYLAQEQSVLCLPELTPVVRVPLSVGVALAEWEGRPVAAFAQKKEDPPSAAGRVPPIRLVYCFLDVPENTDGAEPELVAIPWEIPGGFCDLLAGLDGEVVVATSEGVYVVTIDL</sequence>
<proteinExistence type="predicted"/>
<protein>
    <submittedName>
        <fullName evidence="1">Uncharacterized protein</fullName>
    </submittedName>
</protein>
<evidence type="ECO:0000313" key="2">
    <source>
        <dbReference type="Proteomes" id="UP000579647"/>
    </source>
</evidence>
<dbReference type="AlphaFoldDB" id="A0A840W1J7"/>
<reference evidence="1 2" key="1">
    <citation type="submission" date="2020-08" db="EMBL/GenBank/DDBJ databases">
        <title>Sequencing the genomes of 1000 actinobacteria strains.</title>
        <authorList>
            <person name="Klenk H.-P."/>
        </authorList>
    </citation>
    <scope>NUCLEOTIDE SEQUENCE [LARGE SCALE GENOMIC DNA]</scope>
    <source>
        <strain evidence="1 2">DSM 44598</strain>
    </source>
</reference>
<organism evidence="1 2">
    <name type="scientific">Nocardiopsis metallicus</name>
    <dbReference type="NCBI Taxonomy" id="179819"/>
    <lineage>
        <taxon>Bacteria</taxon>
        <taxon>Bacillati</taxon>
        <taxon>Actinomycetota</taxon>
        <taxon>Actinomycetes</taxon>
        <taxon>Streptosporangiales</taxon>
        <taxon>Nocardiopsidaceae</taxon>
        <taxon>Nocardiopsis</taxon>
    </lineage>
</organism>
<gene>
    <name evidence="1" type="ORF">HNR07_001079</name>
</gene>
<dbReference type="RefSeq" id="WP_184362637.1">
    <property type="nucleotide sequence ID" value="NZ_BAAAKM010000103.1"/>
</dbReference>